<evidence type="ECO:0000259" key="7">
    <source>
        <dbReference type="PROSITE" id="PS00463"/>
    </source>
</evidence>
<dbReference type="PANTHER" id="PTHR31845:SF32">
    <property type="entry name" value="MISCELLANEOUS ZN(II)2CYS6 TRANSCRIPTION FACTOR (EUROFUNG)-RELATED"/>
    <property type="match status" value="1"/>
</dbReference>
<sequence length="628" mass="69393">MEPMPSSGLPSEASVPYGQACATCSQAKQKCVSRGGGKCLRCHRRGLDCRPSASSRVRKHGTRQVSALRASEIEGKLDDLVSLLRAQNAIPQTASASNLVPMESRSEVAMSIPVPYSGSASTSHQSSAPSANSHVSSDGDSFRFHDAAQSDSCDSSSTSDGDGLHQSHADEILETFRTHCLQRFPFVYVAPSFSAQDMQRHRPFLWMNIQAICTKSPLQCELLGRQIREYLARKLFVKLERDLDLLQGLLTYLSWTQYHFVGKPFLLRFAGTVNALVFDLQLAEPPKSIGDALRTNNNPAHLFGYQPPVSTERTDEERRAILAAFIVSSIFRKADVVRWTPHVEDCISSLAANPEHYGDEILVAIAQIRKFVEEVAQVTWKRAEYERSSFAVLSYKSLRNRFELLKSSLKPRLLSEETIQLHLHDANLQASEVFIMHGGATVATSAAHLPEHMPSIATRIESLNICVEEVKAIIGIYFCSTPQDHAGLPFALHLCFAHAMQVLFALNALDDPELDQETVLKCGALDASQVLRQALDIMERAASETEPTGERQRPNHFRRSVETVRANIDKWDAALKRTKSTATLDAGYQDTAGLDPGTGAASHVDAAVQLYDPVLTEESDWLAELFTF</sequence>
<evidence type="ECO:0000256" key="3">
    <source>
        <dbReference type="ARBA" id="ARBA00023125"/>
    </source>
</evidence>
<keyword evidence="3" id="KW-0238">DNA-binding</keyword>
<protein>
    <recommendedName>
        <fullName evidence="7">Zn(2)-C6 fungal-type domain-containing protein</fullName>
    </recommendedName>
</protein>
<comment type="subcellular location">
    <subcellularLocation>
        <location evidence="1">Nucleus</location>
    </subcellularLocation>
</comment>
<evidence type="ECO:0000256" key="2">
    <source>
        <dbReference type="ARBA" id="ARBA00023015"/>
    </source>
</evidence>
<dbReference type="Proteomes" id="UP001396898">
    <property type="component" value="Unassembled WGS sequence"/>
</dbReference>
<evidence type="ECO:0000256" key="6">
    <source>
        <dbReference type="SAM" id="MobiDB-lite"/>
    </source>
</evidence>
<name>A0ABR1S9K0_9PEZI</name>
<evidence type="ECO:0000313" key="8">
    <source>
        <dbReference type="EMBL" id="KAK8028381.1"/>
    </source>
</evidence>
<comment type="caution">
    <text evidence="8">The sequence shown here is derived from an EMBL/GenBank/DDBJ whole genome shotgun (WGS) entry which is preliminary data.</text>
</comment>
<reference evidence="8 9" key="1">
    <citation type="submission" date="2023-01" db="EMBL/GenBank/DDBJ databases">
        <title>Analysis of 21 Apiospora genomes using comparative genomics revels a genus with tremendous synthesis potential of carbohydrate active enzymes and secondary metabolites.</title>
        <authorList>
            <person name="Sorensen T."/>
        </authorList>
    </citation>
    <scope>NUCLEOTIDE SEQUENCE [LARGE SCALE GENOMIC DNA]</scope>
    <source>
        <strain evidence="8 9">CBS 20057</strain>
    </source>
</reference>
<keyword evidence="9" id="KW-1185">Reference proteome</keyword>
<evidence type="ECO:0000256" key="1">
    <source>
        <dbReference type="ARBA" id="ARBA00004123"/>
    </source>
</evidence>
<dbReference type="EMBL" id="JAQQWI010000007">
    <property type="protein sequence ID" value="KAK8028381.1"/>
    <property type="molecule type" value="Genomic_DNA"/>
</dbReference>
<feature type="domain" description="Zn(2)-C6 fungal-type" evidence="7">
    <location>
        <begin position="20"/>
        <end position="49"/>
    </location>
</feature>
<keyword evidence="2" id="KW-0805">Transcription regulation</keyword>
<proteinExistence type="predicted"/>
<evidence type="ECO:0000256" key="4">
    <source>
        <dbReference type="ARBA" id="ARBA00023163"/>
    </source>
</evidence>
<gene>
    <name evidence="8" type="ORF">PG991_005437</name>
</gene>
<keyword evidence="4" id="KW-0804">Transcription</keyword>
<dbReference type="Gene3D" id="4.10.240.10">
    <property type="entry name" value="Zn(2)-C6 fungal-type DNA-binding domain"/>
    <property type="match status" value="1"/>
</dbReference>
<evidence type="ECO:0000256" key="5">
    <source>
        <dbReference type="ARBA" id="ARBA00023242"/>
    </source>
</evidence>
<organism evidence="8 9">
    <name type="scientific">Apiospora marii</name>
    <dbReference type="NCBI Taxonomy" id="335849"/>
    <lineage>
        <taxon>Eukaryota</taxon>
        <taxon>Fungi</taxon>
        <taxon>Dikarya</taxon>
        <taxon>Ascomycota</taxon>
        <taxon>Pezizomycotina</taxon>
        <taxon>Sordariomycetes</taxon>
        <taxon>Xylariomycetidae</taxon>
        <taxon>Amphisphaeriales</taxon>
        <taxon>Apiosporaceae</taxon>
        <taxon>Apiospora</taxon>
    </lineage>
</organism>
<dbReference type="PROSITE" id="PS00463">
    <property type="entry name" value="ZN2_CY6_FUNGAL_1"/>
    <property type="match status" value="1"/>
</dbReference>
<dbReference type="InterPro" id="IPR051089">
    <property type="entry name" value="prtT"/>
</dbReference>
<dbReference type="SUPFAM" id="SSF57701">
    <property type="entry name" value="Zn2/Cys6 DNA-binding domain"/>
    <property type="match status" value="1"/>
</dbReference>
<evidence type="ECO:0000313" key="9">
    <source>
        <dbReference type="Proteomes" id="UP001396898"/>
    </source>
</evidence>
<feature type="compositionally biased region" description="Low complexity" evidence="6">
    <location>
        <begin position="117"/>
        <end position="136"/>
    </location>
</feature>
<accession>A0ABR1S9K0</accession>
<feature type="region of interest" description="Disordered" evidence="6">
    <location>
        <begin position="116"/>
        <end position="141"/>
    </location>
</feature>
<dbReference type="CDD" id="cd00067">
    <property type="entry name" value="GAL4"/>
    <property type="match status" value="1"/>
</dbReference>
<dbReference type="InterPro" id="IPR036864">
    <property type="entry name" value="Zn2-C6_fun-type_DNA-bd_sf"/>
</dbReference>
<keyword evidence="5" id="KW-0539">Nucleus</keyword>
<dbReference type="PANTHER" id="PTHR31845">
    <property type="entry name" value="FINGER DOMAIN PROTEIN, PUTATIVE-RELATED"/>
    <property type="match status" value="1"/>
</dbReference>
<dbReference type="InterPro" id="IPR001138">
    <property type="entry name" value="Zn2Cys6_DnaBD"/>
</dbReference>